<dbReference type="FunCoup" id="Q0F1P8">
    <property type="interactions" value="101"/>
</dbReference>
<organism evidence="6 7">
    <name type="scientific">Mariprofundus ferrooxydans PV-1</name>
    <dbReference type="NCBI Taxonomy" id="314345"/>
    <lineage>
        <taxon>Bacteria</taxon>
        <taxon>Pseudomonadati</taxon>
        <taxon>Pseudomonadota</taxon>
        <taxon>Candidatius Mariprofundia</taxon>
        <taxon>Mariprofundales</taxon>
        <taxon>Mariprofundaceae</taxon>
        <taxon>Mariprofundus</taxon>
    </lineage>
</organism>
<feature type="domain" description="HTH lysR-type" evidence="5">
    <location>
        <begin position="4"/>
        <end position="61"/>
    </location>
</feature>
<proteinExistence type="inferred from homology"/>
<gene>
    <name evidence="6" type="ORF">SPV1_10441</name>
</gene>
<dbReference type="OrthoDB" id="570111at2"/>
<dbReference type="InterPro" id="IPR000847">
    <property type="entry name" value="LysR_HTH_N"/>
</dbReference>
<dbReference type="RefSeq" id="WP_009849607.1">
    <property type="nucleotide sequence ID" value="NZ_DS022294.1"/>
</dbReference>
<dbReference type="GO" id="GO:0043565">
    <property type="term" value="F:sequence-specific DNA binding"/>
    <property type="evidence" value="ECO:0007669"/>
    <property type="project" value="TreeGrafter"/>
</dbReference>
<dbReference type="PANTHER" id="PTHR30537">
    <property type="entry name" value="HTH-TYPE TRANSCRIPTIONAL REGULATOR"/>
    <property type="match status" value="1"/>
</dbReference>
<keyword evidence="7" id="KW-1185">Reference proteome</keyword>
<keyword evidence="4" id="KW-0804">Transcription</keyword>
<dbReference type="InterPro" id="IPR058163">
    <property type="entry name" value="LysR-type_TF_proteobact-type"/>
</dbReference>
<keyword evidence="2" id="KW-0805">Transcription regulation</keyword>
<dbReference type="InterPro" id="IPR005119">
    <property type="entry name" value="LysR_subst-bd"/>
</dbReference>
<dbReference type="SUPFAM" id="SSF53850">
    <property type="entry name" value="Periplasmic binding protein-like II"/>
    <property type="match status" value="1"/>
</dbReference>
<dbReference type="Gene3D" id="1.10.10.10">
    <property type="entry name" value="Winged helix-like DNA-binding domain superfamily/Winged helix DNA-binding domain"/>
    <property type="match status" value="1"/>
</dbReference>
<reference evidence="6 7" key="1">
    <citation type="submission" date="2006-09" db="EMBL/GenBank/DDBJ databases">
        <authorList>
            <person name="Emerson D."/>
            <person name="Ferriera S."/>
            <person name="Johnson J."/>
            <person name="Kravitz S."/>
            <person name="Halpern A."/>
            <person name="Remington K."/>
            <person name="Beeson K."/>
            <person name="Tran B."/>
            <person name="Rogers Y.-H."/>
            <person name="Friedman R."/>
            <person name="Venter J.C."/>
        </authorList>
    </citation>
    <scope>NUCLEOTIDE SEQUENCE [LARGE SCALE GENOMIC DNA]</scope>
    <source>
        <strain evidence="6 7">PV-1</strain>
    </source>
</reference>
<dbReference type="InterPro" id="IPR036388">
    <property type="entry name" value="WH-like_DNA-bd_sf"/>
</dbReference>
<dbReference type="Pfam" id="PF00126">
    <property type="entry name" value="HTH_1"/>
    <property type="match status" value="1"/>
</dbReference>
<evidence type="ECO:0000256" key="1">
    <source>
        <dbReference type="ARBA" id="ARBA00009437"/>
    </source>
</evidence>
<dbReference type="STRING" id="314344.AL013_07585"/>
<evidence type="ECO:0000313" key="6">
    <source>
        <dbReference type="EMBL" id="EAU55143.1"/>
    </source>
</evidence>
<dbReference type="FunFam" id="1.10.10.10:FF:000001">
    <property type="entry name" value="LysR family transcriptional regulator"/>
    <property type="match status" value="1"/>
</dbReference>
<dbReference type="HOGENOM" id="CLU_039613_2_0_0"/>
<dbReference type="PANTHER" id="PTHR30537:SF3">
    <property type="entry name" value="TRANSCRIPTIONAL REGULATORY PROTEIN"/>
    <property type="match status" value="1"/>
</dbReference>
<comment type="similarity">
    <text evidence="1">Belongs to the LysR transcriptional regulatory family.</text>
</comment>
<dbReference type="Gene3D" id="3.40.190.290">
    <property type="match status" value="1"/>
</dbReference>
<comment type="caution">
    <text evidence="6">The sequence shown here is derived from an EMBL/GenBank/DDBJ whole genome shotgun (WGS) entry which is preliminary data.</text>
</comment>
<dbReference type="AlphaFoldDB" id="Q0F1P8"/>
<evidence type="ECO:0000256" key="3">
    <source>
        <dbReference type="ARBA" id="ARBA00023125"/>
    </source>
</evidence>
<evidence type="ECO:0000259" key="5">
    <source>
        <dbReference type="PROSITE" id="PS50931"/>
    </source>
</evidence>
<keyword evidence="3" id="KW-0238">DNA-binding</keyword>
<evidence type="ECO:0000256" key="2">
    <source>
        <dbReference type="ARBA" id="ARBA00023015"/>
    </source>
</evidence>
<dbReference type="InParanoid" id="Q0F1P8"/>
<dbReference type="Pfam" id="PF03466">
    <property type="entry name" value="LysR_substrate"/>
    <property type="match status" value="1"/>
</dbReference>
<dbReference type="PRINTS" id="PR00039">
    <property type="entry name" value="HTHLYSR"/>
</dbReference>
<name>Q0F1P8_9PROT</name>
<evidence type="ECO:0000256" key="4">
    <source>
        <dbReference type="ARBA" id="ARBA00023163"/>
    </source>
</evidence>
<protein>
    <submittedName>
        <fullName evidence="6">Putative transcriptional regulator</fullName>
    </submittedName>
</protein>
<dbReference type="GO" id="GO:0003700">
    <property type="term" value="F:DNA-binding transcription factor activity"/>
    <property type="evidence" value="ECO:0007669"/>
    <property type="project" value="InterPro"/>
</dbReference>
<dbReference type="Proteomes" id="UP000005297">
    <property type="component" value="Unassembled WGS sequence"/>
</dbReference>
<sequence length="300" mass="33806">MNSIPWELIRSFLAVADAGSLSAAARSLELSQPTLSRNIQTLESHTRLNLFKRTSQGLNLTEEGTALVEAAQQMNNSAETFARQVSGLSTELNGEIRISANEIVGIYLLPAVIAAFRKQHPAVHIEIVISNRASNLNKREADIALRMFHPKQPDLVARRLPDMPLGFYAHKSYLDQHGTPESFNELREHALIGFDQNRDFIDGARAMGFTFSNNDFELRTDSLMLQIQLALQGCGIVGTHVGVARQWPEMKRILEWAPIPPLEFWVVCHADTQYNARIRAFKRHLIAWFADDPYRGLNFS</sequence>
<dbReference type="PROSITE" id="PS50931">
    <property type="entry name" value="HTH_LYSR"/>
    <property type="match status" value="1"/>
</dbReference>
<dbReference type="SUPFAM" id="SSF46785">
    <property type="entry name" value="Winged helix' DNA-binding domain"/>
    <property type="match status" value="1"/>
</dbReference>
<dbReference type="GO" id="GO:0006351">
    <property type="term" value="P:DNA-templated transcription"/>
    <property type="evidence" value="ECO:0007669"/>
    <property type="project" value="TreeGrafter"/>
</dbReference>
<evidence type="ECO:0000313" key="7">
    <source>
        <dbReference type="Proteomes" id="UP000005297"/>
    </source>
</evidence>
<dbReference type="eggNOG" id="COG0583">
    <property type="taxonomic scope" value="Bacteria"/>
</dbReference>
<dbReference type="InterPro" id="IPR036390">
    <property type="entry name" value="WH_DNA-bd_sf"/>
</dbReference>
<dbReference type="EMBL" id="AATS01000003">
    <property type="protein sequence ID" value="EAU55143.1"/>
    <property type="molecule type" value="Genomic_DNA"/>
</dbReference>
<accession>Q0F1P8</accession>